<gene>
    <name evidence="1" type="ORF">JFY71_08845</name>
</gene>
<accession>A0AC61MTR9</accession>
<reference evidence="1 2" key="1">
    <citation type="journal article" date="2022" name="Int. J. Syst. Evol. Microbiol.">
        <title>Miniphocaeibacter halophilus sp. nov., an ammonium-tolerant acetate-producing bacterium isolated from a biogas system.</title>
        <authorList>
            <person name="Schnurer A."/>
            <person name="Singh A."/>
            <person name="Bi S."/>
            <person name="Qiao W."/>
            <person name="Westerholm M."/>
        </authorList>
    </citation>
    <scope>NUCLEOTIDE SEQUENCE [LARGE SCALE GENOMIC DNA]</scope>
    <source>
        <strain evidence="1 2">AMB_01</strain>
    </source>
</reference>
<evidence type="ECO:0000313" key="1">
    <source>
        <dbReference type="EMBL" id="QQK09115.1"/>
    </source>
</evidence>
<protein>
    <submittedName>
        <fullName evidence="1">Cytidine deaminase</fullName>
    </submittedName>
</protein>
<dbReference type="Proteomes" id="UP000595814">
    <property type="component" value="Chromosome"/>
</dbReference>
<organism evidence="1 2">
    <name type="scientific">Miniphocaeibacter halophilus</name>
    <dbReference type="NCBI Taxonomy" id="2931922"/>
    <lineage>
        <taxon>Bacteria</taxon>
        <taxon>Bacillati</taxon>
        <taxon>Bacillota</taxon>
        <taxon>Tissierellia</taxon>
        <taxon>Tissierellales</taxon>
        <taxon>Peptoniphilaceae</taxon>
        <taxon>Miniphocaeibacter</taxon>
    </lineage>
</organism>
<dbReference type="EMBL" id="CP066744">
    <property type="protein sequence ID" value="QQK09115.1"/>
    <property type="molecule type" value="Genomic_DNA"/>
</dbReference>
<proteinExistence type="predicted"/>
<name>A0AC61MTR9_9FIRM</name>
<sequence length="138" mass="16065">METWEKLYYEARKEYKPAEVSPFVYAHHVVCAIEAGNGEIYTGFCIESTCGVLDLCAERVAALNMYMSSGQTKIKRLIAFRNEKPKEFGGMPCGACREFLMQLNIENENMEIMVDYDLRKTITLKELLPNWWGRERYK</sequence>
<evidence type="ECO:0000313" key="2">
    <source>
        <dbReference type="Proteomes" id="UP000595814"/>
    </source>
</evidence>
<keyword evidence="2" id="KW-1185">Reference proteome</keyword>